<protein>
    <recommendedName>
        <fullName evidence="1">AB hydrolase-1 domain-containing protein</fullName>
    </recommendedName>
</protein>
<evidence type="ECO:0000259" key="1">
    <source>
        <dbReference type="Pfam" id="PF00561"/>
    </source>
</evidence>
<reference evidence="3" key="1">
    <citation type="journal article" date="2019" name="Int. J. Syst. Evol. Microbiol.">
        <title>The Global Catalogue of Microorganisms (GCM) 10K type strain sequencing project: providing services to taxonomists for standard genome sequencing and annotation.</title>
        <authorList>
            <consortium name="The Broad Institute Genomics Platform"/>
            <consortium name="The Broad Institute Genome Sequencing Center for Infectious Disease"/>
            <person name="Wu L."/>
            <person name="Ma J."/>
        </authorList>
    </citation>
    <scope>NUCLEOTIDE SEQUENCE [LARGE SCALE GENOMIC DNA]</scope>
    <source>
        <strain evidence="3">KCTC 12861</strain>
    </source>
</reference>
<dbReference type="PANTHER" id="PTHR43798">
    <property type="entry name" value="MONOACYLGLYCEROL LIPASE"/>
    <property type="match status" value="1"/>
</dbReference>
<name>A0ABQ3EDD3_9HYPH</name>
<dbReference type="Pfam" id="PF00561">
    <property type="entry name" value="Abhydrolase_1"/>
    <property type="match status" value="1"/>
</dbReference>
<evidence type="ECO:0000313" key="2">
    <source>
        <dbReference type="EMBL" id="GHB31349.1"/>
    </source>
</evidence>
<proteinExistence type="predicted"/>
<comment type="caution">
    <text evidence="2">The sequence shown here is derived from an EMBL/GenBank/DDBJ whole genome shotgun (WGS) entry which is preliminary data.</text>
</comment>
<organism evidence="2 3">
    <name type="scientific">Pseudovibrio japonicus</name>
    <dbReference type="NCBI Taxonomy" id="366534"/>
    <lineage>
        <taxon>Bacteria</taxon>
        <taxon>Pseudomonadati</taxon>
        <taxon>Pseudomonadota</taxon>
        <taxon>Alphaproteobacteria</taxon>
        <taxon>Hyphomicrobiales</taxon>
        <taxon>Stappiaceae</taxon>
        <taxon>Pseudovibrio</taxon>
    </lineage>
</organism>
<sequence>MPNQKPLKLIYFCHGVPGSEHDSVFLQDALPAGVELVAANLLAAQGDPKEACVRQFDEMTAGYEEAKVHLVGFSIGTMAAAHIAQARPERVAKLTLVSSAAPLTLGDFLPKTAGAPVFKIARSSPRLLTVLIVLQGLLFRMRPTVLLKGLFAKCGAQEKELIERPEVASVLQAGLANSLVRHHESYAAYLKAYVSDWSAILPDIRCPTELWHGAADTWTPSEMAWAIKEALPTDAQLHIVDRAEHYSTLQAFGNTLGEALRSSADYSSSEK</sequence>
<dbReference type="InterPro" id="IPR029058">
    <property type="entry name" value="AB_hydrolase_fold"/>
</dbReference>
<keyword evidence="3" id="KW-1185">Reference proteome</keyword>
<dbReference type="Proteomes" id="UP000637980">
    <property type="component" value="Unassembled WGS sequence"/>
</dbReference>
<dbReference type="SUPFAM" id="SSF53474">
    <property type="entry name" value="alpha/beta-Hydrolases"/>
    <property type="match status" value="1"/>
</dbReference>
<dbReference type="RefSeq" id="WP_189436615.1">
    <property type="nucleotide sequence ID" value="NZ_BMXE01000003.1"/>
</dbReference>
<dbReference type="PANTHER" id="PTHR43798:SF33">
    <property type="entry name" value="HYDROLASE, PUTATIVE (AFU_ORTHOLOGUE AFUA_2G14860)-RELATED"/>
    <property type="match status" value="1"/>
</dbReference>
<dbReference type="Gene3D" id="3.40.50.1820">
    <property type="entry name" value="alpha/beta hydrolase"/>
    <property type="match status" value="1"/>
</dbReference>
<dbReference type="InterPro" id="IPR050266">
    <property type="entry name" value="AB_hydrolase_sf"/>
</dbReference>
<evidence type="ECO:0000313" key="3">
    <source>
        <dbReference type="Proteomes" id="UP000637980"/>
    </source>
</evidence>
<gene>
    <name evidence="2" type="ORF">GCM10007094_19840</name>
</gene>
<dbReference type="InterPro" id="IPR000073">
    <property type="entry name" value="AB_hydrolase_1"/>
</dbReference>
<dbReference type="EMBL" id="BMXE01000003">
    <property type="protein sequence ID" value="GHB31349.1"/>
    <property type="molecule type" value="Genomic_DNA"/>
</dbReference>
<feature type="domain" description="AB hydrolase-1" evidence="1">
    <location>
        <begin position="9"/>
        <end position="248"/>
    </location>
</feature>
<accession>A0ABQ3EDD3</accession>